<dbReference type="Pfam" id="PF02201">
    <property type="entry name" value="SWIB"/>
    <property type="match status" value="1"/>
</dbReference>
<dbReference type="InterPro" id="IPR019835">
    <property type="entry name" value="SWIB_domain"/>
</dbReference>
<dbReference type="AlphaFoldDB" id="A0A1X6MZ40"/>
<feature type="compositionally biased region" description="Low complexity" evidence="1">
    <location>
        <begin position="142"/>
        <end position="153"/>
    </location>
</feature>
<dbReference type="CDD" id="cd10567">
    <property type="entry name" value="SWIB-MDM2_like"/>
    <property type="match status" value="1"/>
</dbReference>
<reference evidence="4 5" key="1">
    <citation type="submission" date="2017-04" db="EMBL/GenBank/DDBJ databases">
        <title>Genome Sequence of the Model Brown-Rot Fungus Postia placenta SB12.</title>
        <authorList>
            <consortium name="DOE Joint Genome Institute"/>
            <person name="Gaskell J."/>
            <person name="Kersten P."/>
            <person name="Larrondo L.F."/>
            <person name="Canessa P."/>
            <person name="Martinez D."/>
            <person name="Hibbett D."/>
            <person name="Schmoll M."/>
            <person name="Kubicek C.P."/>
            <person name="Martinez A.T."/>
            <person name="Yadav J."/>
            <person name="Master E."/>
            <person name="Magnuson J.K."/>
            <person name="James T."/>
            <person name="Yaver D."/>
            <person name="Berka R."/>
            <person name="Labutti K."/>
            <person name="Lipzen A."/>
            <person name="Aerts A."/>
            <person name="Barry K."/>
            <person name="Henrissat B."/>
            <person name="Blanchette R."/>
            <person name="Grigoriev I."/>
            <person name="Cullen D."/>
        </authorList>
    </citation>
    <scope>NUCLEOTIDE SEQUENCE [LARGE SCALE GENOMIC DNA]</scope>
    <source>
        <strain evidence="4 5">MAD-698-R-SB12</strain>
    </source>
</reference>
<evidence type="ECO:0000259" key="2">
    <source>
        <dbReference type="PROSITE" id="PS51925"/>
    </source>
</evidence>
<dbReference type="Proteomes" id="UP000194127">
    <property type="component" value="Unassembled WGS sequence"/>
</dbReference>
<dbReference type="InterPro" id="IPR003121">
    <property type="entry name" value="SWIB_MDM2_domain"/>
</dbReference>
<dbReference type="PANTHER" id="PTHR13844">
    <property type="entry name" value="SWI/SNF-RELATED MATRIX-ASSOCIATED ACTIN-DEPENDENT REGULATOR OF CHROMATIN SUBFAMILY D"/>
    <property type="match status" value="1"/>
</dbReference>
<dbReference type="InterPro" id="IPR014876">
    <property type="entry name" value="DEK_C"/>
</dbReference>
<dbReference type="InterPro" id="IPR036885">
    <property type="entry name" value="SWIB_MDM2_dom_sf"/>
</dbReference>
<evidence type="ECO:0000313" key="5">
    <source>
        <dbReference type="Proteomes" id="UP000194127"/>
    </source>
</evidence>
<proteinExistence type="predicted"/>
<dbReference type="EMBL" id="KZ110598">
    <property type="protein sequence ID" value="OSX61625.1"/>
    <property type="molecule type" value="Genomic_DNA"/>
</dbReference>
<dbReference type="GeneID" id="36325868"/>
<accession>A0A1X6MZ40</accession>
<feature type="domain" description="DM2" evidence="2">
    <location>
        <begin position="195"/>
        <end position="272"/>
    </location>
</feature>
<dbReference type="Gene3D" id="1.10.245.10">
    <property type="entry name" value="SWIB/MDM2 domain"/>
    <property type="match status" value="1"/>
</dbReference>
<organism evidence="4 5">
    <name type="scientific">Postia placenta MAD-698-R-SB12</name>
    <dbReference type="NCBI Taxonomy" id="670580"/>
    <lineage>
        <taxon>Eukaryota</taxon>
        <taxon>Fungi</taxon>
        <taxon>Dikarya</taxon>
        <taxon>Basidiomycota</taxon>
        <taxon>Agaricomycotina</taxon>
        <taxon>Agaricomycetes</taxon>
        <taxon>Polyporales</taxon>
        <taxon>Adustoporiaceae</taxon>
        <taxon>Rhodonia</taxon>
    </lineage>
</organism>
<dbReference type="OrthoDB" id="10251073at2759"/>
<keyword evidence="5" id="KW-1185">Reference proteome</keyword>
<feature type="compositionally biased region" description="Basic residues" evidence="1">
    <location>
        <begin position="115"/>
        <end position="124"/>
    </location>
</feature>
<dbReference type="SUPFAM" id="SSF47592">
    <property type="entry name" value="SWIB/MDM2 domain"/>
    <property type="match status" value="1"/>
</dbReference>
<evidence type="ECO:0000313" key="4">
    <source>
        <dbReference type="EMBL" id="OSX61625.1"/>
    </source>
</evidence>
<feature type="compositionally biased region" description="Basic and acidic residues" evidence="1">
    <location>
        <begin position="125"/>
        <end position="141"/>
    </location>
</feature>
<protein>
    <submittedName>
        <fullName evidence="4">Uncharacterized protein</fullName>
    </submittedName>
</protein>
<feature type="region of interest" description="Disordered" evidence="1">
    <location>
        <begin position="66"/>
        <end position="195"/>
    </location>
</feature>
<evidence type="ECO:0000259" key="3">
    <source>
        <dbReference type="PROSITE" id="PS51998"/>
    </source>
</evidence>
<dbReference type="RefSeq" id="XP_024338419.1">
    <property type="nucleotide sequence ID" value="XM_024480918.1"/>
</dbReference>
<evidence type="ECO:0000256" key="1">
    <source>
        <dbReference type="SAM" id="MobiDB-lite"/>
    </source>
</evidence>
<dbReference type="PROSITE" id="PS51998">
    <property type="entry name" value="DEK_C"/>
    <property type="match status" value="1"/>
</dbReference>
<feature type="compositionally biased region" description="Basic residues" evidence="1">
    <location>
        <begin position="154"/>
        <end position="168"/>
    </location>
</feature>
<dbReference type="PROSITE" id="PS51925">
    <property type="entry name" value="SWIB_MDM2"/>
    <property type="match status" value="1"/>
</dbReference>
<dbReference type="SMART" id="SM00151">
    <property type="entry name" value="SWIB"/>
    <property type="match status" value="1"/>
</dbReference>
<feature type="compositionally biased region" description="Acidic residues" evidence="1">
    <location>
        <begin position="95"/>
        <end position="111"/>
    </location>
</feature>
<sequence length="277" mass="30542">MSINLDALEPQIREILTAPGIDLSTISARRVRKQLLEVDTSLTADSLKENREKIDELIANIYEQVSAEASRGGSDEGESGSSGKPKRKRAKVEDMDVDDGEEEGEEEDDDETRPAKAKKGRKNKALTDEELARQLSEEINSRSRSSRATSTRGTRGKGGAKRGGKRGAKSAATVDSDGEGAGEEGEVKKKRRGGGFTKEYVLSEPLAAVIHQEKLSRPQVVKQLWDYIKSNNLQNPDYKKEILCDEKLKAVFNVDKIDMFKMNKVLGQHLSAPEPES</sequence>
<feature type="domain" description="DEK-C" evidence="3">
    <location>
        <begin position="2"/>
        <end position="63"/>
    </location>
</feature>
<dbReference type="STRING" id="670580.A0A1X6MZ40"/>
<name>A0A1X6MZ40_9APHY</name>
<gene>
    <name evidence="4" type="ORF">POSPLADRAFT_1057398</name>
</gene>